<protein>
    <submittedName>
        <fullName evidence="2">Uncharacterized protein</fullName>
    </submittedName>
</protein>
<dbReference type="InParanoid" id="G3I1U5"/>
<accession>G3I1U5</accession>
<feature type="region of interest" description="Disordered" evidence="1">
    <location>
        <begin position="42"/>
        <end position="65"/>
    </location>
</feature>
<evidence type="ECO:0000313" key="2">
    <source>
        <dbReference type="EMBL" id="EGW03847.1"/>
    </source>
</evidence>
<organism evidence="2 3">
    <name type="scientific">Cricetulus griseus</name>
    <name type="common">Chinese hamster</name>
    <name type="synonym">Cricetulus barabensis griseus</name>
    <dbReference type="NCBI Taxonomy" id="10029"/>
    <lineage>
        <taxon>Eukaryota</taxon>
        <taxon>Metazoa</taxon>
        <taxon>Chordata</taxon>
        <taxon>Craniata</taxon>
        <taxon>Vertebrata</taxon>
        <taxon>Euteleostomi</taxon>
        <taxon>Mammalia</taxon>
        <taxon>Eutheria</taxon>
        <taxon>Euarchontoglires</taxon>
        <taxon>Glires</taxon>
        <taxon>Rodentia</taxon>
        <taxon>Myomorpha</taxon>
        <taxon>Muroidea</taxon>
        <taxon>Cricetidae</taxon>
        <taxon>Cricetinae</taxon>
        <taxon>Cricetulus</taxon>
    </lineage>
</organism>
<sequence>MGESVNNSGLVEARLDSRRRLAGSDFHGAELHLLLLSVNPSSVTPTKGRQTVPRQVTLSTAQRQT</sequence>
<dbReference type="AlphaFoldDB" id="G3I1U5"/>
<proteinExistence type="predicted"/>
<evidence type="ECO:0000313" key="3">
    <source>
        <dbReference type="Proteomes" id="UP000001075"/>
    </source>
</evidence>
<name>G3I1U5_CRIGR</name>
<dbReference type="EMBL" id="JH001092">
    <property type="protein sequence ID" value="EGW03847.1"/>
    <property type="molecule type" value="Genomic_DNA"/>
</dbReference>
<gene>
    <name evidence="2" type="ORF">I79_017363</name>
</gene>
<evidence type="ECO:0000256" key="1">
    <source>
        <dbReference type="SAM" id="MobiDB-lite"/>
    </source>
</evidence>
<dbReference type="Proteomes" id="UP000001075">
    <property type="component" value="Unassembled WGS sequence"/>
</dbReference>
<reference evidence="3" key="1">
    <citation type="journal article" date="2011" name="Nat. Biotechnol.">
        <title>The genomic sequence of the Chinese hamster ovary (CHO)-K1 cell line.</title>
        <authorList>
            <person name="Xu X."/>
            <person name="Nagarajan H."/>
            <person name="Lewis N.E."/>
            <person name="Pan S."/>
            <person name="Cai Z."/>
            <person name="Liu X."/>
            <person name="Chen W."/>
            <person name="Xie M."/>
            <person name="Wang W."/>
            <person name="Hammond S."/>
            <person name="Andersen M.R."/>
            <person name="Neff N."/>
            <person name="Passarelli B."/>
            <person name="Koh W."/>
            <person name="Fan H.C."/>
            <person name="Wang J."/>
            <person name="Gui Y."/>
            <person name="Lee K.H."/>
            <person name="Betenbaugh M.J."/>
            <person name="Quake S.R."/>
            <person name="Famili I."/>
            <person name="Palsson B.O."/>
            <person name="Wang J."/>
        </authorList>
    </citation>
    <scope>NUCLEOTIDE SEQUENCE [LARGE SCALE GENOMIC DNA]</scope>
    <source>
        <strain evidence="3">CHO K1 cell line</strain>
    </source>
</reference>